<dbReference type="EMBL" id="ADLK01000043">
    <property type="protein sequence ID" value="KMW13740.1"/>
    <property type="molecule type" value="Genomic_DNA"/>
</dbReference>
<name>A0A0J9EDK9_9FIRM</name>
<evidence type="ECO:0000313" key="1">
    <source>
        <dbReference type="EMBL" id="KMW13740.1"/>
    </source>
</evidence>
<organism evidence="1 2">
    <name type="scientific">[Clostridium] citroniae WAL-19142</name>
    <dbReference type="NCBI Taxonomy" id="742734"/>
    <lineage>
        <taxon>Bacteria</taxon>
        <taxon>Bacillati</taxon>
        <taxon>Bacillota</taxon>
        <taxon>Clostridia</taxon>
        <taxon>Lachnospirales</taxon>
        <taxon>Lachnospiraceae</taxon>
        <taxon>Enterocloster</taxon>
    </lineage>
</organism>
<protein>
    <submittedName>
        <fullName evidence="1">Uncharacterized protein</fullName>
    </submittedName>
</protein>
<gene>
    <name evidence="1" type="ORF">HMPREF9470_05051</name>
</gene>
<accession>A0A0J9EDK9</accession>
<evidence type="ECO:0000313" key="2">
    <source>
        <dbReference type="Proteomes" id="UP000037392"/>
    </source>
</evidence>
<dbReference type="AlphaFoldDB" id="A0A0J9EDK9"/>
<dbReference type="Proteomes" id="UP000037392">
    <property type="component" value="Unassembled WGS sequence"/>
</dbReference>
<sequence length="66" mass="7776">MKRCLRPCAVKEEIGIEKIRKQVRCPYCGYRMPIYYKQSAQSTGIFVRCKGRDCKKEFEVVLTPDK</sequence>
<reference evidence="1 2" key="1">
    <citation type="submission" date="2011-04" db="EMBL/GenBank/DDBJ databases">
        <title>The Genome Sequence of Clostridium citroniae WAL-19142.</title>
        <authorList>
            <consortium name="The Broad Institute Genome Sequencing Platform"/>
            <person name="Earl A."/>
            <person name="Ward D."/>
            <person name="Feldgarden M."/>
            <person name="Gevers D."/>
            <person name="Warren Y.A."/>
            <person name="Tyrrell K.L."/>
            <person name="Citron D.M."/>
            <person name="Goldstein E.J."/>
            <person name="Daigneault M."/>
            <person name="Allen-Vercoe E."/>
            <person name="Young S.K."/>
            <person name="Zeng Q."/>
            <person name="Gargeya S."/>
            <person name="Fitzgerald M."/>
            <person name="Haas B."/>
            <person name="Abouelleil A."/>
            <person name="Alvarado L."/>
            <person name="Arachchi H.M."/>
            <person name="Berlin A."/>
            <person name="Brown A."/>
            <person name="Chapman S.B."/>
            <person name="Chen Z."/>
            <person name="Dunbar C."/>
            <person name="Freedman E."/>
            <person name="Gearin G."/>
            <person name="Gellesch M."/>
            <person name="Goldberg J."/>
            <person name="Griggs A."/>
            <person name="Gujja S."/>
            <person name="Heilman E.R."/>
            <person name="Heiman D."/>
            <person name="Howarth C."/>
            <person name="Larson L."/>
            <person name="Lui A."/>
            <person name="MacDonald P.J."/>
            <person name="Mehta T."/>
            <person name="Montmayeur A."/>
            <person name="Murphy C."/>
            <person name="Neiman D."/>
            <person name="Pearson M."/>
            <person name="Priest M."/>
            <person name="Roberts A."/>
            <person name="Saif S."/>
            <person name="Shea T."/>
            <person name="Shenoy N."/>
            <person name="Sisk P."/>
            <person name="Stolte C."/>
            <person name="Sykes S."/>
            <person name="White J."/>
            <person name="Yandava C."/>
            <person name="Wortman J."/>
            <person name="Nusbaum C."/>
            <person name="Birren B."/>
        </authorList>
    </citation>
    <scope>NUCLEOTIDE SEQUENCE [LARGE SCALE GENOMIC DNA]</scope>
    <source>
        <strain evidence="1 2">WAL-19142</strain>
    </source>
</reference>
<proteinExistence type="predicted"/>
<comment type="caution">
    <text evidence="1">The sequence shown here is derived from an EMBL/GenBank/DDBJ whole genome shotgun (WGS) entry which is preliminary data.</text>
</comment>